<evidence type="ECO:0000256" key="2">
    <source>
        <dbReference type="SAM" id="SignalP"/>
    </source>
</evidence>
<feature type="compositionally biased region" description="Polar residues" evidence="1">
    <location>
        <begin position="27"/>
        <end position="40"/>
    </location>
</feature>
<proteinExistence type="predicted"/>
<evidence type="ECO:0000313" key="3">
    <source>
        <dbReference type="EMBL" id="TWG81485.1"/>
    </source>
</evidence>
<keyword evidence="4" id="KW-1185">Reference proteome</keyword>
<keyword evidence="2" id="KW-0732">Signal</keyword>
<protein>
    <recommendedName>
        <fullName evidence="5">Endonuclease</fullName>
    </recommendedName>
</protein>
<feature type="region of interest" description="Disordered" evidence="1">
    <location>
        <begin position="27"/>
        <end position="104"/>
    </location>
</feature>
<feature type="compositionally biased region" description="Polar residues" evidence="1">
    <location>
        <begin position="73"/>
        <end position="93"/>
    </location>
</feature>
<evidence type="ECO:0008006" key="5">
    <source>
        <dbReference type="Google" id="ProtNLM"/>
    </source>
</evidence>
<name>A0A562B8G2_9BURK</name>
<organism evidence="3 4">
    <name type="scientific">Cupriavidus gilardii J11</name>
    <dbReference type="NCBI Taxonomy" id="936133"/>
    <lineage>
        <taxon>Bacteria</taxon>
        <taxon>Pseudomonadati</taxon>
        <taxon>Pseudomonadota</taxon>
        <taxon>Betaproteobacteria</taxon>
        <taxon>Burkholderiales</taxon>
        <taxon>Burkholderiaceae</taxon>
        <taxon>Cupriavidus</taxon>
    </lineage>
</organism>
<sequence>MTQSNLLKTLLAAAAIGGAGVAFAQTSTMPADSTGSGVAPSSQYQSGGSAAGGTRDPYTSGARTGDRFDPYTQGANQPTQQYLAPTGADSMSMSGRYDGRMENHDTHYHDLSTLGSRTGMRSQFLDGGN</sequence>
<dbReference type="AlphaFoldDB" id="A0A562B8G2"/>
<gene>
    <name evidence="3" type="ORF">L602_004000000230</name>
</gene>
<comment type="caution">
    <text evidence="3">The sequence shown here is derived from an EMBL/GenBank/DDBJ whole genome shotgun (WGS) entry which is preliminary data.</text>
</comment>
<feature type="chain" id="PRO_5022139066" description="Endonuclease" evidence="2">
    <location>
        <begin position="25"/>
        <end position="129"/>
    </location>
</feature>
<dbReference type="OrthoDB" id="8965664at2"/>
<dbReference type="EMBL" id="VLJN01000035">
    <property type="protein sequence ID" value="TWG81485.1"/>
    <property type="molecule type" value="Genomic_DNA"/>
</dbReference>
<dbReference type="Proteomes" id="UP000318141">
    <property type="component" value="Unassembled WGS sequence"/>
</dbReference>
<evidence type="ECO:0000313" key="4">
    <source>
        <dbReference type="Proteomes" id="UP000318141"/>
    </source>
</evidence>
<accession>A0A562B8G2</accession>
<feature type="signal peptide" evidence="2">
    <location>
        <begin position="1"/>
        <end position="24"/>
    </location>
</feature>
<evidence type="ECO:0000256" key="1">
    <source>
        <dbReference type="SAM" id="MobiDB-lite"/>
    </source>
</evidence>
<reference evidence="3 4" key="1">
    <citation type="submission" date="2019-07" db="EMBL/GenBank/DDBJ databases">
        <title>Genome sequencing of lignin-degrading bacterial isolates.</title>
        <authorList>
            <person name="Gladden J."/>
        </authorList>
    </citation>
    <scope>NUCLEOTIDE SEQUENCE [LARGE SCALE GENOMIC DNA]</scope>
    <source>
        <strain evidence="3 4">J11</strain>
    </source>
</reference>